<reference evidence="2 3" key="1">
    <citation type="submission" date="2013-01" db="EMBL/GenBank/DDBJ databases">
        <authorList>
            <person name="Harkins D.M."/>
            <person name="Durkin A.S."/>
            <person name="Brinkac L.M."/>
            <person name="Haft D.H."/>
            <person name="Selengut J.D."/>
            <person name="Sanka R."/>
            <person name="DePew J."/>
            <person name="Purushe J."/>
            <person name="Picardeau M."/>
            <person name="Werts C."/>
            <person name="Goarant C."/>
            <person name="Vinetz J.M."/>
            <person name="Sutton G.G."/>
            <person name="Nierman W.C."/>
            <person name="Fouts D.E."/>
        </authorList>
    </citation>
    <scope>NUCLEOTIDE SEQUENCE [LARGE SCALE GENOMIC DNA]</scope>
    <source>
        <strain evidence="2 3">200701872</strain>
    </source>
</reference>
<protein>
    <submittedName>
        <fullName evidence="2">Uncharacterized protein</fullName>
    </submittedName>
</protein>
<dbReference type="Proteomes" id="UP000012117">
    <property type="component" value="Unassembled WGS sequence"/>
</dbReference>
<feature type="region of interest" description="Disordered" evidence="1">
    <location>
        <begin position="1"/>
        <end position="21"/>
    </location>
</feature>
<comment type="caution">
    <text evidence="2">The sequence shown here is derived from an EMBL/GenBank/DDBJ whole genome shotgun (WGS) entry which is preliminary data.</text>
</comment>
<accession>M6ZPQ3</accession>
<dbReference type="AlphaFoldDB" id="M6ZPQ3"/>
<feature type="non-terminal residue" evidence="2">
    <location>
        <position position="33"/>
    </location>
</feature>
<dbReference type="EMBL" id="AKWN02000124">
    <property type="protein sequence ID" value="EMP08443.1"/>
    <property type="molecule type" value="Genomic_DNA"/>
</dbReference>
<evidence type="ECO:0000313" key="3">
    <source>
        <dbReference type="Proteomes" id="UP000012117"/>
    </source>
</evidence>
<proteinExistence type="predicted"/>
<name>M6ZPQ3_LEPIR</name>
<organism evidence="2 3">
    <name type="scientific">Leptospira interrogans serovar Pyrogenes str. 200701872</name>
    <dbReference type="NCBI Taxonomy" id="1193029"/>
    <lineage>
        <taxon>Bacteria</taxon>
        <taxon>Pseudomonadati</taxon>
        <taxon>Spirochaetota</taxon>
        <taxon>Spirochaetia</taxon>
        <taxon>Leptospirales</taxon>
        <taxon>Leptospiraceae</taxon>
        <taxon>Leptospira</taxon>
    </lineage>
</organism>
<gene>
    <name evidence="2" type="ORF">LEP1GSC124_0345</name>
</gene>
<evidence type="ECO:0000313" key="2">
    <source>
        <dbReference type="EMBL" id="EMP08443.1"/>
    </source>
</evidence>
<sequence>MAFDPSVPQQQAQAPAGTLLFPEGSSANTLNVL</sequence>
<evidence type="ECO:0000256" key="1">
    <source>
        <dbReference type="SAM" id="MobiDB-lite"/>
    </source>
</evidence>